<dbReference type="VEuPathDB" id="VectorBase:HLOH_048387"/>
<sequence length="64" mass="6819">MIWALTPKERHESLFTVEAAVAEAVMRFNGGNERTSAGDSQGAEPDSWPGKCQTDGRKGQAPGS</sequence>
<organism evidence="2 3">
    <name type="scientific">Haemaphysalis longicornis</name>
    <name type="common">Bush tick</name>
    <dbReference type="NCBI Taxonomy" id="44386"/>
    <lineage>
        <taxon>Eukaryota</taxon>
        <taxon>Metazoa</taxon>
        <taxon>Ecdysozoa</taxon>
        <taxon>Arthropoda</taxon>
        <taxon>Chelicerata</taxon>
        <taxon>Arachnida</taxon>
        <taxon>Acari</taxon>
        <taxon>Parasitiformes</taxon>
        <taxon>Ixodida</taxon>
        <taxon>Ixodoidea</taxon>
        <taxon>Ixodidae</taxon>
        <taxon>Haemaphysalinae</taxon>
        <taxon>Haemaphysalis</taxon>
    </lineage>
</organism>
<accession>A0A9J6FAN1</accession>
<feature type="region of interest" description="Disordered" evidence="1">
    <location>
        <begin position="31"/>
        <end position="64"/>
    </location>
</feature>
<reference evidence="2 3" key="1">
    <citation type="journal article" date="2020" name="Cell">
        <title>Large-Scale Comparative Analyses of Tick Genomes Elucidate Their Genetic Diversity and Vector Capacities.</title>
        <authorList>
            <consortium name="Tick Genome and Microbiome Consortium (TIGMIC)"/>
            <person name="Jia N."/>
            <person name="Wang J."/>
            <person name="Shi W."/>
            <person name="Du L."/>
            <person name="Sun Y."/>
            <person name="Zhan W."/>
            <person name="Jiang J.F."/>
            <person name="Wang Q."/>
            <person name="Zhang B."/>
            <person name="Ji P."/>
            <person name="Bell-Sakyi L."/>
            <person name="Cui X.M."/>
            <person name="Yuan T.T."/>
            <person name="Jiang B.G."/>
            <person name="Yang W.F."/>
            <person name="Lam T.T."/>
            <person name="Chang Q.C."/>
            <person name="Ding S.J."/>
            <person name="Wang X.J."/>
            <person name="Zhu J.G."/>
            <person name="Ruan X.D."/>
            <person name="Zhao L."/>
            <person name="Wei J.T."/>
            <person name="Ye R.Z."/>
            <person name="Que T.C."/>
            <person name="Du C.H."/>
            <person name="Zhou Y.H."/>
            <person name="Cheng J.X."/>
            <person name="Dai P.F."/>
            <person name="Guo W.B."/>
            <person name="Han X.H."/>
            <person name="Huang E.J."/>
            <person name="Li L.F."/>
            <person name="Wei W."/>
            <person name="Gao Y.C."/>
            <person name="Liu J.Z."/>
            <person name="Shao H.Z."/>
            <person name="Wang X."/>
            <person name="Wang C.C."/>
            <person name="Yang T.C."/>
            <person name="Huo Q.B."/>
            <person name="Li W."/>
            <person name="Chen H.Y."/>
            <person name="Chen S.E."/>
            <person name="Zhou L.G."/>
            <person name="Ni X.B."/>
            <person name="Tian J.H."/>
            <person name="Sheng Y."/>
            <person name="Liu T."/>
            <person name="Pan Y.S."/>
            <person name="Xia L.Y."/>
            <person name="Li J."/>
            <person name="Zhao F."/>
            <person name="Cao W.C."/>
        </authorList>
    </citation>
    <scope>NUCLEOTIDE SEQUENCE [LARGE SCALE GENOMIC DNA]</scope>
    <source>
        <strain evidence="2">HaeL-2018</strain>
    </source>
</reference>
<keyword evidence="3" id="KW-1185">Reference proteome</keyword>
<dbReference type="OrthoDB" id="6426807at2759"/>
<proteinExistence type="predicted"/>
<dbReference type="EMBL" id="JABSTR010000002">
    <property type="protein sequence ID" value="KAH9363334.1"/>
    <property type="molecule type" value="Genomic_DNA"/>
</dbReference>
<name>A0A9J6FAN1_HAELO</name>
<dbReference type="Proteomes" id="UP000821853">
    <property type="component" value="Chromosome 10"/>
</dbReference>
<evidence type="ECO:0000256" key="1">
    <source>
        <dbReference type="SAM" id="MobiDB-lite"/>
    </source>
</evidence>
<protein>
    <submittedName>
        <fullName evidence="2">Uncharacterized protein</fullName>
    </submittedName>
</protein>
<gene>
    <name evidence="2" type="ORF">HPB48_006440</name>
</gene>
<evidence type="ECO:0000313" key="2">
    <source>
        <dbReference type="EMBL" id="KAH9363334.1"/>
    </source>
</evidence>
<dbReference type="AlphaFoldDB" id="A0A9J6FAN1"/>
<comment type="caution">
    <text evidence="2">The sequence shown here is derived from an EMBL/GenBank/DDBJ whole genome shotgun (WGS) entry which is preliminary data.</text>
</comment>
<evidence type="ECO:0000313" key="3">
    <source>
        <dbReference type="Proteomes" id="UP000821853"/>
    </source>
</evidence>